<evidence type="ECO:0000256" key="1">
    <source>
        <dbReference type="ARBA" id="ARBA00022679"/>
    </source>
</evidence>
<dbReference type="Proteomes" id="UP000035900">
    <property type="component" value="Unassembled WGS sequence"/>
</dbReference>
<dbReference type="OrthoDB" id="7205533at2"/>
<evidence type="ECO:0000313" key="5">
    <source>
        <dbReference type="Proteomes" id="UP000035900"/>
    </source>
</evidence>
<keyword evidence="5" id="KW-1185">Reference proteome</keyword>
<dbReference type="GO" id="GO:0016747">
    <property type="term" value="F:acyltransferase activity, transferring groups other than amino-acyl groups"/>
    <property type="evidence" value="ECO:0007669"/>
    <property type="project" value="InterPro"/>
</dbReference>
<gene>
    <name evidence="4" type="ORF">ACM44_10895</name>
</gene>
<comment type="caution">
    <text evidence="4">The sequence shown here is derived from an EMBL/GenBank/DDBJ whole genome shotgun (WGS) entry which is preliminary data.</text>
</comment>
<dbReference type="InterPro" id="IPR050680">
    <property type="entry name" value="YpeA/RimI_acetyltransf"/>
</dbReference>
<dbReference type="EMBL" id="LFNG01000014">
    <property type="protein sequence ID" value="KMQ70662.1"/>
    <property type="molecule type" value="Genomic_DNA"/>
</dbReference>
<dbReference type="CDD" id="cd04301">
    <property type="entry name" value="NAT_SF"/>
    <property type="match status" value="1"/>
</dbReference>
<dbReference type="PATRIC" id="fig|1304281.5.peg.2343"/>
<dbReference type="PANTHER" id="PTHR43420:SF47">
    <property type="entry name" value="N-ACETYLTRANSFERASE DOMAIN-CONTAINING PROTEIN"/>
    <property type="match status" value="1"/>
</dbReference>
<evidence type="ECO:0000259" key="3">
    <source>
        <dbReference type="PROSITE" id="PS51186"/>
    </source>
</evidence>
<sequence length="175" mass="20698">MKIIVRKISIPDLPHLIKISRQTFAETFAEVNSEQDMQKYLSENLSENQLRSELENQDSEFYFAENENEILGYLKLNFGKAQTENQGNQSIEVERIYVLKEFLRMKIGQLLMEKSLEIAKEKNAEFIWLGVWEENERAIKFYEKNGFEIFGKHDFILGTDHQTDLLMKLNLRNNI</sequence>
<dbReference type="STRING" id="1304281.ACM44_10895"/>
<feature type="domain" description="N-acetyltransferase" evidence="3">
    <location>
        <begin position="3"/>
        <end position="172"/>
    </location>
</feature>
<evidence type="ECO:0000313" key="4">
    <source>
        <dbReference type="EMBL" id="KMQ70662.1"/>
    </source>
</evidence>
<proteinExistence type="predicted"/>
<dbReference type="SUPFAM" id="SSF55729">
    <property type="entry name" value="Acyl-CoA N-acyltransferases (Nat)"/>
    <property type="match status" value="1"/>
</dbReference>
<dbReference type="Pfam" id="PF00583">
    <property type="entry name" value="Acetyltransf_1"/>
    <property type="match status" value="1"/>
</dbReference>
<keyword evidence="2" id="KW-0012">Acyltransferase</keyword>
<dbReference type="AlphaFoldDB" id="A0A0J7IXH0"/>
<dbReference type="PROSITE" id="PS51186">
    <property type="entry name" value="GNAT"/>
    <property type="match status" value="1"/>
</dbReference>
<dbReference type="InterPro" id="IPR000182">
    <property type="entry name" value="GNAT_dom"/>
</dbReference>
<dbReference type="Gene3D" id="3.40.630.30">
    <property type="match status" value="1"/>
</dbReference>
<keyword evidence="1 4" id="KW-0808">Transferase</keyword>
<organism evidence="4 5">
    <name type="scientific">Chryseobacterium koreense CCUG 49689</name>
    <dbReference type="NCBI Taxonomy" id="1304281"/>
    <lineage>
        <taxon>Bacteria</taxon>
        <taxon>Pseudomonadati</taxon>
        <taxon>Bacteroidota</taxon>
        <taxon>Flavobacteriia</taxon>
        <taxon>Flavobacteriales</taxon>
        <taxon>Weeksellaceae</taxon>
        <taxon>Chryseobacterium group</taxon>
        <taxon>Chryseobacterium</taxon>
    </lineage>
</organism>
<accession>A0A0J7IXH0</accession>
<name>A0A0J7IXH0_9FLAO</name>
<dbReference type="InterPro" id="IPR016181">
    <property type="entry name" value="Acyl_CoA_acyltransferase"/>
</dbReference>
<protein>
    <submittedName>
        <fullName evidence="4">GNAT family acetyltransferase</fullName>
    </submittedName>
</protein>
<reference evidence="4 5" key="1">
    <citation type="journal article" date="2004" name="Int. J. Syst. Evol. Microbiol.">
        <title>Kaistella koreensis gen. nov., sp. nov., a novel member of the Chryseobacterium-Bergeyella-Riemerella branch.</title>
        <authorList>
            <person name="Kim M.K."/>
            <person name="Im W.T."/>
            <person name="Shin Y.K."/>
            <person name="Lim J.H."/>
            <person name="Kim S.H."/>
            <person name="Lee B.C."/>
            <person name="Park M.Y."/>
            <person name="Lee K.Y."/>
            <person name="Lee S.T."/>
        </authorList>
    </citation>
    <scope>NUCLEOTIDE SEQUENCE [LARGE SCALE GENOMIC DNA]</scope>
    <source>
        <strain evidence="4 5">CCUG 49689</strain>
    </source>
</reference>
<evidence type="ECO:0000256" key="2">
    <source>
        <dbReference type="ARBA" id="ARBA00023315"/>
    </source>
</evidence>
<dbReference type="RefSeq" id="WP_048500078.1">
    <property type="nucleotide sequence ID" value="NZ_LFNG01000014.1"/>
</dbReference>
<dbReference type="PANTHER" id="PTHR43420">
    <property type="entry name" value="ACETYLTRANSFERASE"/>
    <property type="match status" value="1"/>
</dbReference>